<evidence type="ECO:0000256" key="4">
    <source>
        <dbReference type="ARBA" id="ARBA00023163"/>
    </source>
</evidence>
<comment type="caution">
    <text evidence="6">The sequence shown here is derived from an EMBL/GenBank/DDBJ whole genome shotgun (WGS) entry which is preliminary data.</text>
</comment>
<dbReference type="InterPro" id="IPR036390">
    <property type="entry name" value="WH_DNA-bd_sf"/>
</dbReference>
<evidence type="ECO:0000313" key="7">
    <source>
        <dbReference type="Proteomes" id="UP000029553"/>
    </source>
</evidence>
<dbReference type="PANTHER" id="PTHR30419">
    <property type="entry name" value="HTH-TYPE TRANSCRIPTIONAL REGULATOR YBHD"/>
    <property type="match status" value="1"/>
</dbReference>
<dbReference type="Proteomes" id="UP000029553">
    <property type="component" value="Unassembled WGS sequence"/>
</dbReference>
<dbReference type="InterPro" id="IPR050950">
    <property type="entry name" value="HTH-type_LysR_regulators"/>
</dbReference>
<dbReference type="PROSITE" id="PS50931">
    <property type="entry name" value="HTH_LYSR"/>
    <property type="match status" value="1"/>
</dbReference>
<organism evidence="6 7">
    <name type="scientific">Comamonas testosteroni</name>
    <name type="common">Pseudomonas testosteroni</name>
    <dbReference type="NCBI Taxonomy" id="285"/>
    <lineage>
        <taxon>Bacteria</taxon>
        <taxon>Pseudomonadati</taxon>
        <taxon>Pseudomonadota</taxon>
        <taxon>Betaproteobacteria</taxon>
        <taxon>Burkholderiales</taxon>
        <taxon>Comamonadaceae</taxon>
        <taxon>Comamonas</taxon>
    </lineage>
</organism>
<keyword evidence="3" id="KW-0238">DNA-binding</keyword>
<dbReference type="InterPro" id="IPR005119">
    <property type="entry name" value="LysR_subst-bd"/>
</dbReference>
<dbReference type="Gene3D" id="1.10.10.10">
    <property type="entry name" value="Winged helix-like DNA-binding domain superfamily/Winged helix DNA-binding domain"/>
    <property type="match status" value="1"/>
</dbReference>
<dbReference type="EMBL" id="AWOR01000099">
    <property type="protein sequence ID" value="KGH24153.1"/>
    <property type="molecule type" value="Genomic_DNA"/>
</dbReference>
<evidence type="ECO:0000256" key="2">
    <source>
        <dbReference type="ARBA" id="ARBA00023015"/>
    </source>
</evidence>
<dbReference type="InterPro" id="IPR000847">
    <property type="entry name" value="LysR_HTH_N"/>
</dbReference>
<gene>
    <name evidence="6" type="ORF">P353_26865</name>
</gene>
<dbReference type="SUPFAM" id="SSF53850">
    <property type="entry name" value="Periplasmic binding protein-like II"/>
    <property type="match status" value="1"/>
</dbReference>
<dbReference type="GO" id="GO:0003677">
    <property type="term" value="F:DNA binding"/>
    <property type="evidence" value="ECO:0007669"/>
    <property type="project" value="UniProtKB-KW"/>
</dbReference>
<dbReference type="Gene3D" id="3.40.190.290">
    <property type="match status" value="1"/>
</dbReference>
<keyword evidence="2" id="KW-0805">Transcription regulation</keyword>
<feature type="domain" description="HTH lysR-type" evidence="5">
    <location>
        <begin position="20"/>
        <end position="74"/>
    </location>
</feature>
<dbReference type="Pfam" id="PF03466">
    <property type="entry name" value="LysR_substrate"/>
    <property type="match status" value="1"/>
</dbReference>
<protein>
    <submittedName>
        <fullName evidence="6">LysR family transcriptional regulator</fullName>
    </submittedName>
</protein>
<proteinExistence type="inferred from homology"/>
<dbReference type="GO" id="GO:0003700">
    <property type="term" value="F:DNA-binding transcription factor activity"/>
    <property type="evidence" value="ECO:0007669"/>
    <property type="project" value="InterPro"/>
</dbReference>
<keyword evidence="4" id="KW-0804">Transcription</keyword>
<dbReference type="CDD" id="cd05466">
    <property type="entry name" value="PBP2_LTTR_substrate"/>
    <property type="match status" value="1"/>
</dbReference>
<reference evidence="6 7" key="1">
    <citation type="submission" date="2013-09" db="EMBL/GenBank/DDBJ databases">
        <title>High correlation between genotypes and phenotypes of environmental bacteria Comamonas testosteroni strains.</title>
        <authorList>
            <person name="Liu L."/>
            <person name="Zhu W."/>
            <person name="Xia X."/>
            <person name="Xu B."/>
            <person name="Luo M."/>
            <person name="Wang G."/>
        </authorList>
    </citation>
    <scope>NUCLEOTIDE SEQUENCE [LARGE SCALE GENOMIC DNA]</scope>
    <source>
        <strain evidence="6 7">JL40</strain>
    </source>
</reference>
<evidence type="ECO:0000256" key="1">
    <source>
        <dbReference type="ARBA" id="ARBA00009437"/>
    </source>
</evidence>
<evidence type="ECO:0000256" key="3">
    <source>
        <dbReference type="ARBA" id="ARBA00023125"/>
    </source>
</evidence>
<dbReference type="SUPFAM" id="SSF46785">
    <property type="entry name" value="Winged helix' DNA-binding domain"/>
    <property type="match status" value="1"/>
</dbReference>
<dbReference type="InterPro" id="IPR036388">
    <property type="entry name" value="WH-like_DNA-bd_sf"/>
</dbReference>
<dbReference type="GO" id="GO:0005829">
    <property type="term" value="C:cytosol"/>
    <property type="evidence" value="ECO:0007669"/>
    <property type="project" value="TreeGrafter"/>
</dbReference>
<dbReference type="Pfam" id="PF00126">
    <property type="entry name" value="HTH_1"/>
    <property type="match status" value="1"/>
</dbReference>
<dbReference type="AlphaFoldDB" id="A0A096F303"/>
<evidence type="ECO:0000313" key="6">
    <source>
        <dbReference type="EMBL" id="KGH24153.1"/>
    </source>
</evidence>
<accession>A0A096F303</accession>
<comment type="similarity">
    <text evidence="1">Belongs to the LysR transcriptional regulatory family.</text>
</comment>
<sequence length="330" mass="36614">MFFKRRQKKIYTQDMPAISQAFRCFDEVARRGSVRKASATLHLTAAAVNQQILNLEAQVGQPLFDRLPRGMQLTVAGEIVLAAVRRSQRDFDNALAQVEDLNALRHGHVSVGVPHATAEYLVPQVIAAMHHRYPDITFSVRAGIGEELLRHVAQGEIDVAYCLRRTPPAGVEEMRSWAQPLGVVMAPDHPLRMRPRLLRLRDCLAYPLIMMTPDMELRSMLERLGDGALSRTLPLVQTSSIPMARRLVASGQALAFMLPDNVAEDVAAERLSWRALHDAGALLHSCAYQRTGYAMAAAMEMFLTELEHAADELKANFDTGVSWSIGNLAV</sequence>
<evidence type="ECO:0000259" key="5">
    <source>
        <dbReference type="PROSITE" id="PS50931"/>
    </source>
</evidence>
<name>A0A096F303_COMTE</name>